<evidence type="ECO:0000256" key="1">
    <source>
        <dbReference type="SAM" id="Phobius"/>
    </source>
</evidence>
<protein>
    <submittedName>
        <fullName evidence="2">Uncharacterized protein</fullName>
    </submittedName>
</protein>
<keyword evidence="1" id="KW-0472">Membrane</keyword>
<name>A0A9Q0YJ31_HOLLE</name>
<proteinExistence type="predicted"/>
<feature type="transmembrane region" description="Helical" evidence="1">
    <location>
        <begin position="12"/>
        <end position="30"/>
    </location>
</feature>
<accession>A0A9Q0YJ31</accession>
<dbReference type="EMBL" id="JAIZAY010000021">
    <property type="protein sequence ID" value="KAJ8021494.1"/>
    <property type="molecule type" value="Genomic_DNA"/>
</dbReference>
<comment type="caution">
    <text evidence="2">The sequence shown here is derived from an EMBL/GenBank/DDBJ whole genome shotgun (WGS) entry which is preliminary data.</text>
</comment>
<gene>
    <name evidence="2" type="ORF">HOLleu_38724</name>
</gene>
<keyword evidence="1" id="KW-0812">Transmembrane</keyword>
<reference evidence="2" key="1">
    <citation type="submission" date="2021-10" db="EMBL/GenBank/DDBJ databases">
        <title>Tropical sea cucumber genome reveals ecological adaptation and Cuvierian tubules defense mechanism.</title>
        <authorList>
            <person name="Chen T."/>
        </authorList>
    </citation>
    <scope>NUCLEOTIDE SEQUENCE</scope>
    <source>
        <strain evidence="2">Nanhai2018</strain>
        <tissue evidence="2">Muscle</tissue>
    </source>
</reference>
<keyword evidence="1" id="KW-1133">Transmembrane helix</keyword>
<evidence type="ECO:0000313" key="2">
    <source>
        <dbReference type="EMBL" id="KAJ8021494.1"/>
    </source>
</evidence>
<dbReference type="AlphaFoldDB" id="A0A9Q0YJ31"/>
<dbReference type="Proteomes" id="UP001152320">
    <property type="component" value="Chromosome 21"/>
</dbReference>
<keyword evidence="3" id="KW-1185">Reference proteome</keyword>
<sequence length="58" mass="6626">MKNLLSGSRCDFPVPLSLIVVIILSLFGKLHRTSEKHTETVEYALNLQYFISRQTGFL</sequence>
<evidence type="ECO:0000313" key="3">
    <source>
        <dbReference type="Proteomes" id="UP001152320"/>
    </source>
</evidence>
<organism evidence="2 3">
    <name type="scientific">Holothuria leucospilota</name>
    <name type="common">Black long sea cucumber</name>
    <name type="synonym">Mertensiothuria leucospilota</name>
    <dbReference type="NCBI Taxonomy" id="206669"/>
    <lineage>
        <taxon>Eukaryota</taxon>
        <taxon>Metazoa</taxon>
        <taxon>Echinodermata</taxon>
        <taxon>Eleutherozoa</taxon>
        <taxon>Echinozoa</taxon>
        <taxon>Holothuroidea</taxon>
        <taxon>Aspidochirotacea</taxon>
        <taxon>Aspidochirotida</taxon>
        <taxon>Holothuriidae</taxon>
        <taxon>Holothuria</taxon>
    </lineage>
</organism>